<evidence type="ECO:0000256" key="7">
    <source>
        <dbReference type="SAM" id="MobiDB-lite"/>
    </source>
</evidence>
<dbReference type="CDD" id="cd17329">
    <property type="entry name" value="MFS_MdtH_MDR_like"/>
    <property type="match status" value="1"/>
</dbReference>
<dbReference type="GO" id="GO:0022857">
    <property type="term" value="F:transmembrane transporter activity"/>
    <property type="evidence" value="ECO:0007669"/>
    <property type="project" value="InterPro"/>
</dbReference>
<feature type="transmembrane region" description="Helical" evidence="8">
    <location>
        <begin position="327"/>
        <end position="349"/>
    </location>
</feature>
<gene>
    <name evidence="10" type="ORF">SAMN04488112_10520</name>
</gene>
<accession>A0A1G6K1L2</accession>
<feature type="transmembrane region" description="Helical" evidence="8">
    <location>
        <begin position="272"/>
        <end position="291"/>
    </location>
</feature>
<protein>
    <submittedName>
        <fullName evidence="10">Cell division protein YceG, involved in septum cleavage</fullName>
    </submittedName>
</protein>
<dbReference type="InterPro" id="IPR011701">
    <property type="entry name" value="MFS"/>
</dbReference>
<sequence length="737" mass="83039">MSQYHEWKGTTLTRKEKYRWAKYGGYHPLVWFLIVGTAITRIASFMSLPFLAIHLSENLHLDAFTVGLTLGMAGLTGSVGGFIGGYLSDRWGRGRIMSSSFFVWTGVFFGFFFAESFRDFLLLNTLNGLCRAFFEPTSQALMADVSTQKQRLKIFSYRYIAINVGMVVGPLLGALLYGIIGMHVFLYTGIIYTGYYLLLNVILLIYRKDTGVRRQSRKEERIHFRDCVRVVRRDRALRYFVLAGILFFVAYSQVESSLPIYMVAQEGTGESLYPVLLSINAGMVVFLQYFISTWAEKRNILTSLWIGSLFCAGGFFAFAAGSQDTAFISGIVMITLGEILIFPVSSLFIDRIAHERMRGTYYGANNLGQLGLFIGPLAGGWLLDQIEGHKLWLLMAFINMHIIIFYALGYRAYGKQQGITILDTLRSIAVDLKLISPLKWSIKAIPIVSFIGLAVLLPYPVFEQGLKAPARTETVQIHIPEGASYSDVGKMLANKQVIHNHLIFPLYATSHTLFRDFHLQPGTYQIPPDMEIQQVMSTLSKGTIQFTVPPGSDVQDVADILEREGIPKQSFYQAINQAKYDFSFLAHHNATGDNHRLEGYLFPGSYEFNRDVKAKTIVHHMLQRFEQQLTTDMEQQLKQGNLSVKQWVTVASLIEERRSDDQQKPDIAREIYDKINRNQLQLPPEPVNNPGPESLHAAANPAPRETVPTSPSTVSSRDRAEEGTETSDLPQKKETAP</sequence>
<dbReference type="PANTHER" id="PTHR23517:SF2">
    <property type="entry name" value="MULTIDRUG RESISTANCE PROTEIN MDTH"/>
    <property type="match status" value="1"/>
</dbReference>
<evidence type="ECO:0000256" key="8">
    <source>
        <dbReference type="SAM" id="Phobius"/>
    </source>
</evidence>
<feature type="domain" description="Major facilitator superfamily (MFS) profile" evidence="9">
    <location>
        <begin position="29"/>
        <end position="413"/>
    </location>
</feature>
<keyword evidence="6 8" id="KW-0472">Membrane</keyword>
<feature type="compositionally biased region" description="Low complexity" evidence="7">
    <location>
        <begin position="706"/>
        <end position="715"/>
    </location>
</feature>
<dbReference type="RefSeq" id="WP_176757813.1">
    <property type="nucleotide sequence ID" value="NZ_FMZA01000005.1"/>
</dbReference>
<dbReference type="GO" id="GO:0051301">
    <property type="term" value="P:cell division"/>
    <property type="evidence" value="ECO:0007669"/>
    <property type="project" value="UniProtKB-KW"/>
</dbReference>
<evidence type="ECO:0000256" key="1">
    <source>
        <dbReference type="ARBA" id="ARBA00004651"/>
    </source>
</evidence>
<keyword evidence="11" id="KW-1185">Reference proteome</keyword>
<keyword evidence="4 8" id="KW-0812">Transmembrane</keyword>
<dbReference type="InterPro" id="IPR003770">
    <property type="entry name" value="MLTG-like"/>
</dbReference>
<dbReference type="SUPFAM" id="SSF103473">
    <property type="entry name" value="MFS general substrate transporter"/>
    <property type="match status" value="1"/>
</dbReference>
<feature type="transmembrane region" description="Helical" evidence="8">
    <location>
        <begin position="236"/>
        <end position="252"/>
    </location>
</feature>
<feature type="transmembrane region" description="Helical" evidence="8">
    <location>
        <begin position="389"/>
        <end position="408"/>
    </location>
</feature>
<dbReference type="PROSITE" id="PS50850">
    <property type="entry name" value="MFS"/>
    <property type="match status" value="1"/>
</dbReference>
<evidence type="ECO:0000256" key="3">
    <source>
        <dbReference type="ARBA" id="ARBA00022475"/>
    </source>
</evidence>
<evidence type="ECO:0000256" key="2">
    <source>
        <dbReference type="ARBA" id="ARBA00022448"/>
    </source>
</evidence>
<dbReference type="Gene3D" id="3.30.1490.480">
    <property type="entry name" value="Endolytic murein transglycosylase"/>
    <property type="match status" value="2"/>
</dbReference>
<dbReference type="InterPro" id="IPR050171">
    <property type="entry name" value="MFS_Transporters"/>
</dbReference>
<keyword evidence="10" id="KW-0131">Cell cycle</keyword>
<dbReference type="AlphaFoldDB" id="A0A1G6K1L2"/>
<dbReference type="InterPro" id="IPR020846">
    <property type="entry name" value="MFS_dom"/>
</dbReference>
<evidence type="ECO:0000256" key="4">
    <source>
        <dbReference type="ARBA" id="ARBA00022692"/>
    </source>
</evidence>
<feature type="transmembrane region" description="Helical" evidence="8">
    <location>
        <begin position="29"/>
        <end position="51"/>
    </location>
</feature>
<keyword evidence="5 8" id="KW-1133">Transmembrane helix</keyword>
<dbReference type="EMBL" id="FMZA01000005">
    <property type="protein sequence ID" value="SDC24778.1"/>
    <property type="molecule type" value="Genomic_DNA"/>
</dbReference>
<feature type="region of interest" description="Disordered" evidence="7">
    <location>
        <begin position="679"/>
        <end position="737"/>
    </location>
</feature>
<keyword evidence="2" id="KW-0813">Transport</keyword>
<reference evidence="10 11" key="1">
    <citation type="submission" date="2016-10" db="EMBL/GenBank/DDBJ databases">
        <authorList>
            <person name="de Groot N.N."/>
        </authorList>
    </citation>
    <scope>NUCLEOTIDE SEQUENCE [LARGE SCALE GENOMIC DNA]</scope>
    <source>
        <strain evidence="10 11">DSM 45514</strain>
    </source>
</reference>
<dbReference type="Gene3D" id="1.20.1250.20">
    <property type="entry name" value="MFS general substrate transporter like domains"/>
    <property type="match status" value="1"/>
</dbReference>
<feature type="transmembrane region" description="Helical" evidence="8">
    <location>
        <begin position="63"/>
        <end position="84"/>
    </location>
</feature>
<feature type="transmembrane region" description="Helical" evidence="8">
    <location>
        <begin position="186"/>
        <end position="206"/>
    </location>
</feature>
<feature type="transmembrane region" description="Helical" evidence="8">
    <location>
        <begin position="159"/>
        <end position="180"/>
    </location>
</feature>
<organism evidence="10 11">
    <name type="scientific">Melghirimyces thermohalophilus</name>
    <dbReference type="NCBI Taxonomy" id="1236220"/>
    <lineage>
        <taxon>Bacteria</taxon>
        <taxon>Bacillati</taxon>
        <taxon>Bacillota</taxon>
        <taxon>Bacilli</taxon>
        <taxon>Bacillales</taxon>
        <taxon>Thermoactinomycetaceae</taxon>
        <taxon>Melghirimyces</taxon>
    </lineage>
</organism>
<evidence type="ECO:0000256" key="6">
    <source>
        <dbReference type="ARBA" id="ARBA00023136"/>
    </source>
</evidence>
<dbReference type="PANTHER" id="PTHR23517">
    <property type="entry name" value="RESISTANCE PROTEIN MDTM, PUTATIVE-RELATED-RELATED"/>
    <property type="match status" value="1"/>
</dbReference>
<dbReference type="Pfam" id="PF07690">
    <property type="entry name" value="MFS_1"/>
    <property type="match status" value="1"/>
</dbReference>
<evidence type="ECO:0000313" key="10">
    <source>
        <dbReference type="EMBL" id="SDC24778.1"/>
    </source>
</evidence>
<name>A0A1G6K1L2_9BACL</name>
<evidence type="ECO:0000259" key="9">
    <source>
        <dbReference type="PROSITE" id="PS50850"/>
    </source>
</evidence>
<evidence type="ECO:0000256" key="5">
    <source>
        <dbReference type="ARBA" id="ARBA00022989"/>
    </source>
</evidence>
<evidence type="ECO:0000313" key="11">
    <source>
        <dbReference type="Proteomes" id="UP000199387"/>
    </source>
</evidence>
<dbReference type="Proteomes" id="UP000199387">
    <property type="component" value="Unassembled WGS sequence"/>
</dbReference>
<dbReference type="InterPro" id="IPR036259">
    <property type="entry name" value="MFS_trans_sf"/>
</dbReference>
<dbReference type="GO" id="GO:0005886">
    <property type="term" value="C:plasma membrane"/>
    <property type="evidence" value="ECO:0007669"/>
    <property type="project" value="UniProtKB-SubCell"/>
</dbReference>
<comment type="subcellular location">
    <subcellularLocation>
        <location evidence="1">Cell membrane</location>
        <topology evidence="1">Multi-pass membrane protein</topology>
    </subcellularLocation>
</comment>
<dbReference type="STRING" id="1236220.SAMN04488112_10520"/>
<proteinExistence type="predicted"/>
<feature type="transmembrane region" description="Helical" evidence="8">
    <location>
        <begin position="303"/>
        <end position="321"/>
    </location>
</feature>
<feature type="transmembrane region" description="Helical" evidence="8">
    <location>
        <begin position="361"/>
        <end position="383"/>
    </location>
</feature>
<keyword evidence="3" id="KW-1003">Cell membrane</keyword>
<dbReference type="Pfam" id="PF02618">
    <property type="entry name" value="YceG"/>
    <property type="match status" value="1"/>
</dbReference>
<keyword evidence="10" id="KW-0132">Cell division</keyword>
<feature type="transmembrane region" description="Helical" evidence="8">
    <location>
        <begin position="444"/>
        <end position="462"/>
    </location>
</feature>